<keyword evidence="3" id="KW-1185">Reference proteome</keyword>
<dbReference type="Proteomes" id="UP000253034">
    <property type="component" value="Unassembled WGS sequence"/>
</dbReference>
<proteinExistence type="predicted"/>
<accession>A0A369B1Q0</accession>
<dbReference type="EMBL" id="QPJT01000015">
    <property type="protein sequence ID" value="RCX14356.1"/>
    <property type="molecule type" value="Genomic_DNA"/>
</dbReference>
<evidence type="ECO:0000313" key="2">
    <source>
        <dbReference type="EMBL" id="RCX14356.1"/>
    </source>
</evidence>
<protein>
    <submittedName>
        <fullName evidence="2">Putative zinc ribbon protein</fullName>
    </submittedName>
</protein>
<dbReference type="Pfam" id="PF12674">
    <property type="entry name" value="Zn_ribbon_2"/>
    <property type="match status" value="1"/>
</dbReference>
<dbReference type="OrthoDB" id="9801008at2"/>
<comment type="caution">
    <text evidence="2">The sequence shown here is derived from an EMBL/GenBank/DDBJ whole genome shotgun (WGS) entry which is preliminary data.</text>
</comment>
<dbReference type="AlphaFoldDB" id="A0A369B1Q0"/>
<organism evidence="2 3">
    <name type="scientific">Anaerobacterium chartisolvens</name>
    <dbReference type="NCBI Taxonomy" id="1297424"/>
    <lineage>
        <taxon>Bacteria</taxon>
        <taxon>Bacillati</taxon>
        <taxon>Bacillota</taxon>
        <taxon>Clostridia</taxon>
        <taxon>Eubacteriales</taxon>
        <taxon>Oscillospiraceae</taxon>
        <taxon>Anaerobacterium</taxon>
    </lineage>
</organism>
<dbReference type="RefSeq" id="WP_114298378.1">
    <property type="nucleotide sequence ID" value="NZ_QPJT01000015.1"/>
</dbReference>
<evidence type="ECO:0000313" key="3">
    <source>
        <dbReference type="Proteomes" id="UP000253034"/>
    </source>
</evidence>
<name>A0A369B1Q0_9FIRM</name>
<gene>
    <name evidence="2" type="ORF">DFR58_11580</name>
</gene>
<sequence>MKEKYCQSCAMPMGDTNEMYGTNSDGTKNEDYCKYCYLEGAFTSDISMGEMIEVCVPHMVSANSGMSEDEARNMMKEFFPTLKRWKIG</sequence>
<reference evidence="2 3" key="1">
    <citation type="submission" date="2018-07" db="EMBL/GenBank/DDBJ databases">
        <title>Genomic Encyclopedia of Type Strains, Phase IV (KMG-IV): sequencing the most valuable type-strain genomes for metagenomic binning, comparative biology and taxonomic classification.</title>
        <authorList>
            <person name="Goeker M."/>
        </authorList>
    </citation>
    <scope>NUCLEOTIDE SEQUENCE [LARGE SCALE GENOMIC DNA]</scope>
    <source>
        <strain evidence="2 3">DSM 27016</strain>
    </source>
</reference>
<evidence type="ECO:0000259" key="1">
    <source>
        <dbReference type="Pfam" id="PF12674"/>
    </source>
</evidence>
<feature type="domain" description="Putative zinc ribbon" evidence="1">
    <location>
        <begin position="5"/>
        <end position="86"/>
    </location>
</feature>
<dbReference type="InterPro" id="IPR025868">
    <property type="entry name" value="Zn_ribbon_dom_put"/>
</dbReference>